<evidence type="ECO:0000256" key="2">
    <source>
        <dbReference type="ARBA" id="ARBA00022898"/>
    </source>
</evidence>
<dbReference type="GO" id="GO:0008483">
    <property type="term" value="F:transaminase activity"/>
    <property type="evidence" value="ECO:0007669"/>
    <property type="project" value="UniProtKB-KW"/>
</dbReference>
<dbReference type="InterPro" id="IPR015421">
    <property type="entry name" value="PyrdxlP-dep_Trfase_major"/>
</dbReference>
<comment type="caution">
    <text evidence="4">The sequence shown here is derived from an EMBL/GenBank/DDBJ whole genome shotgun (WGS) entry which is preliminary data.</text>
</comment>
<evidence type="ECO:0000256" key="1">
    <source>
        <dbReference type="ARBA" id="ARBA00008954"/>
    </source>
</evidence>
<gene>
    <name evidence="4" type="ORF">GCM10009765_70900</name>
</gene>
<dbReference type="InterPro" id="IPR049704">
    <property type="entry name" value="Aminotrans_3_PPA_site"/>
</dbReference>
<proteinExistence type="inferred from homology"/>
<organism evidence="4 5">
    <name type="scientific">Fodinicola feengrottensis</name>
    <dbReference type="NCBI Taxonomy" id="435914"/>
    <lineage>
        <taxon>Bacteria</taxon>
        <taxon>Bacillati</taxon>
        <taxon>Actinomycetota</taxon>
        <taxon>Actinomycetes</taxon>
        <taxon>Mycobacteriales</taxon>
        <taxon>Fodinicola</taxon>
    </lineage>
</organism>
<dbReference type="Gene3D" id="3.40.640.10">
    <property type="entry name" value="Type I PLP-dependent aspartate aminotransferase-like (Major domain)"/>
    <property type="match status" value="1"/>
</dbReference>
<accession>A0ABP4UXI8</accession>
<dbReference type="Proteomes" id="UP001500618">
    <property type="component" value="Unassembled WGS sequence"/>
</dbReference>
<evidence type="ECO:0000256" key="3">
    <source>
        <dbReference type="RuleBase" id="RU003560"/>
    </source>
</evidence>
<dbReference type="PANTHER" id="PTHR45688:SF13">
    <property type="entry name" value="ALANINE--GLYOXYLATE AMINOTRANSFERASE 2-LIKE"/>
    <property type="match status" value="1"/>
</dbReference>
<dbReference type="SUPFAM" id="SSF53383">
    <property type="entry name" value="PLP-dependent transferases"/>
    <property type="match status" value="1"/>
</dbReference>
<dbReference type="PANTHER" id="PTHR45688">
    <property type="match status" value="1"/>
</dbReference>
<keyword evidence="4" id="KW-0032">Aminotransferase</keyword>
<reference evidence="5" key="1">
    <citation type="journal article" date="2019" name="Int. J. Syst. Evol. Microbiol.">
        <title>The Global Catalogue of Microorganisms (GCM) 10K type strain sequencing project: providing services to taxonomists for standard genome sequencing and annotation.</title>
        <authorList>
            <consortium name="The Broad Institute Genomics Platform"/>
            <consortium name="The Broad Institute Genome Sequencing Center for Infectious Disease"/>
            <person name="Wu L."/>
            <person name="Ma J."/>
        </authorList>
    </citation>
    <scope>NUCLEOTIDE SEQUENCE [LARGE SCALE GENOMIC DNA]</scope>
    <source>
        <strain evidence="5">JCM 14718</strain>
    </source>
</reference>
<dbReference type="Gene3D" id="3.90.1150.10">
    <property type="entry name" value="Aspartate Aminotransferase, domain 1"/>
    <property type="match status" value="1"/>
</dbReference>
<evidence type="ECO:0000313" key="5">
    <source>
        <dbReference type="Proteomes" id="UP001500618"/>
    </source>
</evidence>
<protein>
    <submittedName>
        <fullName evidence="4">Aspartate aminotransferase family protein</fullName>
    </submittedName>
</protein>
<dbReference type="InterPro" id="IPR015424">
    <property type="entry name" value="PyrdxlP-dep_Trfase"/>
</dbReference>
<keyword evidence="4" id="KW-0808">Transferase</keyword>
<dbReference type="EMBL" id="BAAANY010000037">
    <property type="protein sequence ID" value="GAA1711512.1"/>
    <property type="molecule type" value="Genomic_DNA"/>
</dbReference>
<dbReference type="InterPro" id="IPR005814">
    <property type="entry name" value="Aminotrans_3"/>
</dbReference>
<sequence length="464" mass="49854">MNHIDQKIRLFHWTNQSAIFSVWDMSSSQWLKRDREVVAQSPYAPPLVLERGRGCELWDVDGRRFLDFEAGQFCMNTGHSHPSVTEAISRQATVLMQIGNRFTTPARIQLAERLAALAPDPLGVTFFCSTGSEANETALRIAKLVTGRFEVVALARGYHGRTASAYGLSSATRRMRRGAGPQMPGIVHIDTPYAYRCPFACGTCDQRCWRHSVEMIDRASSGEPAAVIVEFIQGAGGIIPVPADWAREVRRFCDERGALLIADEALTGLGRTGRWFAFEHTEVVPDIVVTSKALGGGVPAAAVITSREIAAAALAKGFVQSASHQGDPFQCAVALANLDVMETEDLPGNAERMGRRLMDGLRELTARHRLAGDARGIGLIAGLEIVDSDKDGGGETPELAAAVSVACLERGLIVGGLRPGIREGNTLRLAPPLTVSAQEIDEALTILDSALTDVAAASMAGARQ</sequence>
<name>A0ABP4UXI8_9ACTN</name>
<dbReference type="PIRSF" id="PIRSF000521">
    <property type="entry name" value="Transaminase_4ab_Lys_Orn"/>
    <property type="match status" value="1"/>
</dbReference>
<dbReference type="Pfam" id="PF00202">
    <property type="entry name" value="Aminotran_3"/>
    <property type="match status" value="1"/>
</dbReference>
<dbReference type="CDD" id="cd00610">
    <property type="entry name" value="OAT_like"/>
    <property type="match status" value="1"/>
</dbReference>
<keyword evidence="5" id="KW-1185">Reference proteome</keyword>
<evidence type="ECO:0000313" key="4">
    <source>
        <dbReference type="EMBL" id="GAA1711512.1"/>
    </source>
</evidence>
<dbReference type="InterPro" id="IPR015422">
    <property type="entry name" value="PyrdxlP-dep_Trfase_small"/>
</dbReference>
<comment type="similarity">
    <text evidence="1 3">Belongs to the class-III pyridoxal-phosphate-dependent aminotransferase family.</text>
</comment>
<keyword evidence="2 3" id="KW-0663">Pyridoxal phosphate</keyword>
<dbReference type="PROSITE" id="PS00600">
    <property type="entry name" value="AA_TRANSFER_CLASS_3"/>
    <property type="match status" value="1"/>
</dbReference>